<dbReference type="EMBL" id="DTHG01000090">
    <property type="protein sequence ID" value="HGW92319.1"/>
    <property type="molecule type" value="Genomic_DNA"/>
</dbReference>
<gene>
    <name evidence="7" type="primary">pcm</name>
    <name evidence="8" type="ORF">ENV67_07260</name>
</gene>
<evidence type="ECO:0000256" key="1">
    <source>
        <dbReference type="ARBA" id="ARBA00004496"/>
    </source>
</evidence>
<sequence length="212" mass="24000">MKKEINFEILRKKMVEEQIVQRGIKDSSVINAMLKVERHLFVPEEYKPYAYEDTPLPIGYGQTISQPYIVALMTELLNLKKEDKVLEIGTGSGYQAAILSLLADSVFTIEIVEGLAKSAEVRLKKLGYKNVFVKCGDGYKGWKEHSPYDKIIVTCAPEEIPQELLKQLKINGIMVLPVGDIYQELKVVKKTEKGIITEDIIPVRFVPMIKGE</sequence>
<evidence type="ECO:0000256" key="2">
    <source>
        <dbReference type="ARBA" id="ARBA00005369"/>
    </source>
</evidence>
<proteinExistence type="inferred from homology"/>
<dbReference type="GO" id="GO:0032259">
    <property type="term" value="P:methylation"/>
    <property type="evidence" value="ECO:0007669"/>
    <property type="project" value="UniProtKB-KW"/>
</dbReference>
<dbReference type="InterPro" id="IPR029063">
    <property type="entry name" value="SAM-dependent_MTases_sf"/>
</dbReference>
<evidence type="ECO:0000256" key="3">
    <source>
        <dbReference type="ARBA" id="ARBA00022490"/>
    </source>
</evidence>
<dbReference type="Gene3D" id="3.40.50.150">
    <property type="entry name" value="Vaccinia Virus protein VP39"/>
    <property type="match status" value="1"/>
</dbReference>
<dbReference type="PANTHER" id="PTHR11579:SF0">
    <property type="entry name" value="PROTEIN-L-ISOASPARTATE(D-ASPARTATE) O-METHYLTRANSFERASE"/>
    <property type="match status" value="1"/>
</dbReference>
<keyword evidence="4 7" id="KW-0489">Methyltransferase</keyword>
<dbReference type="FunFam" id="3.40.50.150:FF:000010">
    <property type="entry name" value="Protein-L-isoaspartate O-methyltransferase"/>
    <property type="match status" value="1"/>
</dbReference>
<comment type="caution">
    <text evidence="8">The sequence shown here is derived from an EMBL/GenBank/DDBJ whole genome shotgun (WGS) entry which is preliminary data.</text>
</comment>
<feature type="active site" evidence="7">
    <location>
        <position position="65"/>
    </location>
</feature>
<dbReference type="EC" id="2.1.1.77" evidence="7"/>
<dbReference type="GO" id="GO:0004719">
    <property type="term" value="F:protein-L-isoaspartate (D-aspartate) O-methyltransferase activity"/>
    <property type="evidence" value="ECO:0007669"/>
    <property type="project" value="UniProtKB-UniRule"/>
</dbReference>
<dbReference type="NCBIfam" id="NF001453">
    <property type="entry name" value="PRK00312.1"/>
    <property type="match status" value="1"/>
</dbReference>
<keyword evidence="3 7" id="KW-0963">Cytoplasm</keyword>
<dbReference type="CDD" id="cd02440">
    <property type="entry name" value="AdoMet_MTases"/>
    <property type="match status" value="1"/>
</dbReference>
<evidence type="ECO:0000256" key="6">
    <source>
        <dbReference type="ARBA" id="ARBA00022691"/>
    </source>
</evidence>
<dbReference type="PANTHER" id="PTHR11579">
    <property type="entry name" value="PROTEIN-L-ISOASPARTATE O-METHYLTRANSFERASE"/>
    <property type="match status" value="1"/>
</dbReference>
<evidence type="ECO:0000256" key="4">
    <source>
        <dbReference type="ARBA" id="ARBA00022603"/>
    </source>
</evidence>
<name>A0A7C4U8Q7_UNCW3</name>
<dbReference type="NCBIfam" id="TIGR00080">
    <property type="entry name" value="pimt"/>
    <property type="match status" value="1"/>
</dbReference>
<comment type="similarity">
    <text evidence="2 7">Belongs to the methyltransferase superfamily. L-isoaspartyl/D-aspartyl protein methyltransferase family.</text>
</comment>
<keyword evidence="5 7" id="KW-0808">Transferase</keyword>
<comment type="subcellular location">
    <subcellularLocation>
        <location evidence="1 7">Cytoplasm</location>
    </subcellularLocation>
</comment>
<dbReference type="PROSITE" id="PS01279">
    <property type="entry name" value="PCMT"/>
    <property type="match status" value="1"/>
</dbReference>
<dbReference type="GO" id="GO:0005737">
    <property type="term" value="C:cytoplasm"/>
    <property type="evidence" value="ECO:0007669"/>
    <property type="project" value="UniProtKB-SubCell"/>
</dbReference>
<keyword evidence="6 7" id="KW-0949">S-adenosyl-L-methionine</keyword>
<reference evidence="8" key="1">
    <citation type="journal article" date="2020" name="mSystems">
        <title>Genome- and Community-Level Interaction Insights into Carbon Utilization and Element Cycling Functions of Hydrothermarchaeota in Hydrothermal Sediment.</title>
        <authorList>
            <person name="Zhou Z."/>
            <person name="Liu Y."/>
            <person name="Xu W."/>
            <person name="Pan J."/>
            <person name="Luo Z.H."/>
            <person name="Li M."/>
        </authorList>
    </citation>
    <scope>NUCLEOTIDE SEQUENCE [LARGE SCALE GENOMIC DNA]</scope>
    <source>
        <strain evidence="8">SpSt-780</strain>
    </source>
</reference>
<protein>
    <recommendedName>
        <fullName evidence="7">Protein-L-isoaspartate O-methyltransferase</fullName>
        <ecNumber evidence="7">2.1.1.77</ecNumber>
    </recommendedName>
    <alternativeName>
        <fullName evidence="7">L-isoaspartyl protein carboxyl methyltransferase</fullName>
    </alternativeName>
    <alternativeName>
        <fullName evidence="7">Protein L-isoaspartyl methyltransferase</fullName>
    </alternativeName>
    <alternativeName>
        <fullName evidence="7">Protein-beta-aspartate methyltransferase</fullName>
        <shortName evidence="7">PIMT</shortName>
    </alternativeName>
</protein>
<evidence type="ECO:0000256" key="5">
    <source>
        <dbReference type="ARBA" id="ARBA00022679"/>
    </source>
</evidence>
<dbReference type="AlphaFoldDB" id="A0A7C4U8Q7"/>
<dbReference type="InterPro" id="IPR000682">
    <property type="entry name" value="PCMT"/>
</dbReference>
<dbReference type="GO" id="GO:0030091">
    <property type="term" value="P:protein repair"/>
    <property type="evidence" value="ECO:0007669"/>
    <property type="project" value="UniProtKB-UniRule"/>
</dbReference>
<dbReference type="HAMAP" id="MF_00090">
    <property type="entry name" value="PIMT"/>
    <property type="match status" value="1"/>
</dbReference>
<organism evidence="8">
    <name type="scientific">candidate division WOR-3 bacterium</name>
    <dbReference type="NCBI Taxonomy" id="2052148"/>
    <lineage>
        <taxon>Bacteria</taxon>
        <taxon>Bacteria division WOR-3</taxon>
    </lineage>
</organism>
<comment type="catalytic activity">
    <reaction evidence="7">
        <text>[protein]-L-isoaspartate + S-adenosyl-L-methionine = [protein]-L-isoaspartate alpha-methyl ester + S-adenosyl-L-homocysteine</text>
        <dbReference type="Rhea" id="RHEA:12705"/>
        <dbReference type="Rhea" id="RHEA-COMP:12143"/>
        <dbReference type="Rhea" id="RHEA-COMP:12144"/>
        <dbReference type="ChEBI" id="CHEBI:57856"/>
        <dbReference type="ChEBI" id="CHEBI:59789"/>
        <dbReference type="ChEBI" id="CHEBI:90596"/>
        <dbReference type="ChEBI" id="CHEBI:90598"/>
        <dbReference type="EC" id="2.1.1.77"/>
    </reaction>
</comment>
<evidence type="ECO:0000256" key="7">
    <source>
        <dbReference type="HAMAP-Rule" id="MF_00090"/>
    </source>
</evidence>
<evidence type="ECO:0000313" key="8">
    <source>
        <dbReference type="EMBL" id="HGW92319.1"/>
    </source>
</evidence>
<comment type="function">
    <text evidence="7">Catalyzes the methyl esterification of L-isoaspartyl residues in peptides and proteins that result from spontaneous decomposition of normal L-aspartyl and L-asparaginyl residues. It plays a role in the repair and/or degradation of damaged proteins.</text>
</comment>
<dbReference type="Pfam" id="PF01135">
    <property type="entry name" value="PCMT"/>
    <property type="match status" value="1"/>
</dbReference>
<accession>A0A7C4U8Q7</accession>
<dbReference type="SUPFAM" id="SSF53335">
    <property type="entry name" value="S-adenosyl-L-methionine-dependent methyltransferases"/>
    <property type="match status" value="1"/>
</dbReference>